<keyword evidence="2" id="KW-0378">Hydrolase</keyword>
<dbReference type="RefSeq" id="WP_221276831.1">
    <property type="nucleotide sequence ID" value="NZ_JACHHG010000001.1"/>
</dbReference>
<dbReference type="InterPro" id="IPR051158">
    <property type="entry name" value="Metallophosphoesterase_sf"/>
</dbReference>
<dbReference type="Proteomes" id="UP000569951">
    <property type="component" value="Unassembled WGS sequence"/>
</dbReference>
<keyword evidence="1" id="KW-0479">Metal-binding</keyword>
<dbReference type="GO" id="GO:0009245">
    <property type="term" value="P:lipid A biosynthetic process"/>
    <property type="evidence" value="ECO:0007669"/>
    <property type="project" value="TreeGrafter"/>
</dbReference>
<dbReference type="CDD" id="cd07385">
    <property type="entry name" value="MPP_YkuE_C"/>
    <property type="match status" value="1"/>
</dbReference>
<dbReference type="PANTHER" id="PTHR31302:SF31">
    <property type="entry name" value="PHOSPHODIESTERASE YAEI"/>
    <property type="match status" value="1"/>
</dbReference>
<dbReference type="GO" id="GO:0008758">
    <property type="term" value="F:UDP-2,3-diacylglucosamine hydrolase activity"/>
    <property type="evidence" value="ECO:0007669"/>
    <property type="project" value="TreeGrafter"/>
</dbReference>
<organism evidence="4 5">
    <name type="scientific">Deinobacterium chartae</name>
    <dbReference type="NCBI Taxonomy" id="521158"/>
    <lineage>
        <taxon>Bacteria</taxon>
        <taxon>Thermotogati</taxon>
        <taxon>Deinococcota</taxon>
        <taxon>Deinococci</taxon>
        <taxon>Deinococcales</taxon>
        <taxon>Deinococcaceae</taxon>
        <taxon>Deinobacterium</taxon>
    </lineage>
</organism>
<dbReference type="InterPro" id="IPR029052">
    <property type="entry name" value="Metallo-depent_PP-like"/>
</dbReference>
<feature type="domain" description="Calcineurin-like phosphoesterase" evidence="3">
    <location>
        <begin position="43"/>
        <end position="204"/>
    </location>
</feature>
<reference evidence="4 5" key="1">
    <citation type="submission" date="2020-08" db="EMBL/GenBank/DDBJ databases">
        <title>Genomic Encyclopedia of Type Strains, Phase IV (KMG-IV): sequencing the most valuable type-strain genomes for metagenomic binning, comparative biology and taxonomic classification.</title>
        <authorList>
            <person name="Goeker M."/>
        </authorList>
    </citation>
    <scope>NUCLEOTIDE SEQUENCE [LARGE SCALE GENOMIC DNA]</scope>
    <source>
        <strain evidence="4 5">DSM 21458</strain>
    </source>
</reference>
<proteinExistence type="predicted"/>
<evidence type="ECO:0000259" key="3">
    <source>
        <dbReference type="Pfam" id="PF00149"/>
    </source>
</evidence>
<gene>
    <name evidence="4" type="ORF">HNR42_000359</name>
</gene>
<dbReference type="AlphaFoldDB" id="A0A841HUC0"/>
<dbReference type="EMBL" id="JACHHG010000001">
    <property type="protein sequence ID" value="MBB6096947.1"/>
    <property type="molecule type" value="Genomic_DNA"/>
</dbReference>
<accession>A0A841HUC0</accession>
<sequence>MRRLHLAPSLLAAATLTGLMVYNSYRPRITRHRLSLPGLRAPLRLVQLSDLHYGLFLREGSLRAWVERALQLEPDAVVITGDLLDQSGHQNPAPLLRALRRLRPPLGVWGVWGNHDRTRCGPQLEAFGQELAASGVRMLVNCGAALRDDLYLAGVDDLWTGRPDLEAALKDRPPKAACVLLCHHPDLLPQLPARIGLTLCGHTHGGQIQLPLLGAVYTGSAWGQRYLGGWVPARSPAYVSRGLGTSGLPLRWNCPPEIAVFELLPRSP</sequence>
<dbReference type="GO" id="GO:0016020">
    <property type="term" value="C:membrane"/>
    <property type="evidence" value="ECO:0007669"/>
    <property type="project" value="GOC"/>
</dbReference>
<dbReference type="GO" id="GO:0046872">
    <property type="term" value="F:metal ion binding"/>
    <property type="evidence" value="ECO:0007669"/>
    <property type="project" value="UniProtKB-KW"/>
</dbReference>
<evidence type="ECO:0000256" key="2">
    <source>
        <dbReference type="ARBA" id="ARBA00022801"/>
    </source>
</evidence>
<comment type="caution">
    <text evidence="4">The sequence shown here is derived from an EMBL/GenBank/DDBJ whole genome shotgun (WGS) entry which is preliminary data.</text>
</comment>
<dbReference type="InterPro" id="IPR004843">
    <property type="entry name" value="Calcineurin-like_PHP"/>
</dbReference>
<dbReference type="Gene3D" id="3.60.21.10">
    <property type="match status" value="1"/>
</dbReference>
<evidence type="ECO:0000313" key="5">
    <source>
        <dbReference type="Proteomes" id="UP000569951"/>
    </source>
</evidence>
<dbReference type="Pfam" id="PF00149">
    <property type="entry name" value="Metallophos"/>
    <property type="match status" value="1"/>
</dbReference>
<evidence type="ECO:0000313" key="4">
    <source>
        <dbReference type="EMBL" id="MBB6096947.1"/>
    </source>
</evidence>
<name>A0A841HUC0_9DEIO</name>
<dbReference type="SUPFAM" id="SSF56300">
    <property type="entry name" value="Metallo-dependent phosphatases"/>
    <property type="match status" value="1"/>
</dbReference>
<evidence type="ECO:0000256" key="1">
    <source>
        <dbReference type="ARBA" id="ARBA00022723"/>
    </source>
</evidence>
<keyword evidence="5" id="KW-1185">Reference proteome</keyword>
<dbReference type="PANTHER" id="PTHR31302">
    <property type="entry name" value="TRANSMEMBRANE PROTEIN WITH METALLOPHOSPHOESTERASE DOMAIN-RELATED"/>
    <property type="match status" value="1"/>
</dbReference>
<protein>
    <recommendedName>
        <fullName evidence="3">Calcineurin-like phosphoesterase domain-containing protein</fullName>
    </recommendedName>
</protein>